<dbReference type="AlphaFoldDB" id="A0A1H8F999"/>
<dbReference type="Proteomes" id="UP000198809">
    <property type="component" value="Unassembled WGS sequence"/>
</dbReference>
<keyword evidence="4" id="KW-1185">Reference proteome</keyword>
<dbReference type="RefSeq" id="WP_175491726.1">
    <property type="nucleotide sequence ID" value="NZ_CP076607.1"/>
</dbReference>
<evidence type="ECO:0000313" key="3">
    <source>
        <dbReference type="Proteomes" id="UP000198809"/>
    </source>
</evidence>
<evidence type="ECO:0000313" key="4">
    <source>
        <dbReference type="Proteomes" id="UP000683429"/>
    </source>
</evidence>
<protein>
    <submittedName>
        <fullName evidence="2">Uncharacterized protein</fullName>
    </submittedName>
</protein>
<dbReference type="Proteomes" id="UP000683429">
    <property type="component" value="Chromosome"/>
</dbReference>
<proteinExistence type="predicted"/>
<sequence length="53" mass="5929">MIGLIVLCLILMVLCLIIYAAAYFSLKASGQPMEVKPIKSFDDYFTQSNGEIR</sequence>
<reference evidence="2 3" key="1">
    <citation type="submission" date="2016-10" db="EMBL/GenBank/DDBJ databases">
        <authorList>
            <person name="de Groot N.N."/>
        </authorList>
    </citation>
    <scope>NUCLEOTIDE SEQUENCE [LARGE SCALE GENOMIC DNA]</scope>
    <source>
        <strain evidence="2 3">CGMCC 1.10238</strain>
    </source>
</reference>
<name>A0A1H8F999_9BACL</name>
<dbReference type="EMBL" id="FODH01000001">
    <property type="protein sequence ID" value="SEN28125.1"/>
    <property type="molecule type" value="Genomic_DNA"/>
</dbReference>
<evidence type="ECO:0000313" key="1">
    <source>
        <dbReference type="EMBL" id="QWU13799.1"/>
    </source>
</evidence>
<organism evidence="2 3">
    <name type="scientific">Paenibacillus sophorae</name>
    <dbReference type="NCBI Taxonomy" id="1333845"/>
    <lineage>
        <taxon>Bacteria</taxon>
        <taxon>Bacillati</taxon>
        <taxon>Bacillota</taxon>
        <taxon>Bacilli</taxon>
        <taxon>Bacillales</taxon>
        <taxon>Paenibacillaceae</taxon>
        <taxon>Paenibacillus</taxon>
    </lineage>
</organism>
<dbReference type="STRING" id="1333845.SAMN04487895_10130"/>
<accession>A0A1H8F999</accession>
<reference evidence="1 4" key="2">
    <citation type="submission" date="2021-06" db="EMBL/GenBank/DDBJ databases">
        <title>Whole genome sequence of Paenibacillus sophorae DSM23020 for comparative genomics.</title>
        <authorList>
            <person name="Kim M.-J."/>
            <person name="Lee G."/>
            <person name="Shin J.-H."/>
        </authorList>
    </citation>
    <scope>NUCLEOTIDE SEQUENCE [LARGE SCALE GENOMIC DNA]</scope>
    <source>
        <strain evidence="1 4">DSM 23020</strain>
    </source>
</reference>
<gene>
    <name evidence="1" type="ORF">KP014_17725</name>
    <name evidence="2" type="ORF">SAMN04487895_10130</name>
</gene>
<dbReference type="EMBL" id="CP076607">
    <property type="protein sequence ID" value="QWU13799.1"/>
    <property type="molecule type" value="Genomic_DNA"/>
</dbReference>
<evidence type="ECO:0000313" key="2">
    <source>
        <dbReference type="EMBL" id="SEN28125.1"/>
    </source>
</evidence>